<keyword evidence="3" id="KW-1185">Reference proteome</keyword>
<accession>I4WLG1</accession>
<feature type="transmembrane region" description="Helical" evidence="1">
    <location>
        <begin position="60"/>
        <end position="77"/>
    </location>
</feature>
<reference evidence="2 3" key="1">
    <citation type="submission" date="2012-04" db="EMBL/GenBank/DDBJ databases">
        <title>Complete genome of Rhodanobacter sp. 2APBS1.</title>
        <authorList>
            <consortium name="US DOE Joint Genome Institute"/>
            <person name="Huntemann M."/>
            <person name="Wei C.-L."/>
            <person name="Han J."/>
            <person name="Detter J.C."/>
            <person name="Han C."/>
            <person name="Tapia R."/>
            <person name="Munk A.C.C."/>
            <person name="Chen A."/>
            <person name="Krypides N."/>
            <person name="Mavromatis K."/>
            <person name="Markowitz V."/>
            <person name="Szeto E."/>
            <person name="Ivanova N."/>
            <person name="Mikhailova N."/>
            <person name="Ovchinnikova G."/>
            <person name="Pagani I."/>
            <person name="Pati A."/>
            <person name="Goodwin L."/>
            <person name="Peters L."/>
            <person name="Pitluck S."/>
            <person name="Woyke T."/>
            <person name="Prakash O."/>
            <person name="Elkins J."/>
            <person name="Brown S."/>
            <person name="Palumbo A."/>
            <person name="Hemme C."/>
            <person name="Zhou J."/>
            <person name="Watson D."/>
            <person name="Jardine P."/>
            <person name="Kostka J."/>
            <person name="Green S."/>
        </authorList>
    </citation>
    <scope>NUCLEOTIDE SEQUENCE [LARGE SCALE GENOMIC DNA]</scope>
    <source>
        <strain evidence="2 3">2APBS1</strain>
    </source>
</reference>
<feature type="transmembrane region" description="Helical" evidence="1">
    <location>
        <begin position="31"/>
        <end position="54"/>
    </location>
</feature>
<dbReference type="Proteomes" id="UP000011859">
    <property type="component" value="Chromosome"/>
</dbReference>
<gene>
    <name evidence="2" type="ORF">R2APBS1_1357</name>
</gene>
<dbReference type="GeneID" id="72426342"/>
<keyword evidence="1" id="KW-1133">Transmembrane helix</keyword>
<dbReference type="PATRIC" id="fig|666685.9.peg.2932"/>
<dbReference type="AlphaFoldDB" id="I4WLG1"/>
<name>I4WLG1_9GAMM</name>
<sequence>MDELLAKATHGVDPDAPGAFWQVFFNLLNMLPWAAMFWWSLLFVAVGALLGWWRGRLFEGIVWAWLLGPIGWIVLLLRTRRKPPRRPPPLPR</sequence>
<protein>
    <submittedName>
        <fullName evidence="2">Uncharacterized protein</fullName>
    </submittedName>
</protein>
<evidence type="ECO:0000313" key="2">
    <source>
        <dbReference type="EMBL" id="AGG88508.1"/>
    </source>
</evidence>
<evidence type="ECO:0000313" key="3">
    <source>
        <dbReference type="Proteomes" id="UP000011859"/>
    </source>
</evidence>
<evidence type="ECO:0000256" key="1">
    <source>
        <dbReference type="SAM" id="Phobius"/>
    </source>
</evidence>
<organism evidence="2 3">
    <name type="scientific">Rhodanobacter denitrificans</name>
    <dbReference type="NCBI Taxonomy" id="666685"/>
    <lineage>
        <taxon>Bacteria</taxon>
        <taxon>Pseudomonadati</taxon>
        <taxon>Pseudomonadota</taxon>
        <taxon>Gammaproteobacteria</taxon>
        <taxon>Lysobacterales</taxon>
        <taxon>Rhodanobacteraceae</taxon>
        <taxon>Rhodanobacter</taxon>
    </lineage>
</organism>
<proteinExistence type="predicted"/>
<dbReference type="STRING" id="666685.R2APBS1_1357"/>
<keyword evidence="1" id="KW-0812">Transmembrane</keyword>
<dbReference type="eggNOG" id="ENOG50301NS">
    <property type="taxonomic scope" value="Bacteria"/>
</dbReference>
<accession>M4NFW0</accession>
<dbReference type="KEGG" id="rhd:R2APBS1_1357"/>
<dbReference type="RefSeq" id="WP_007512982.1">
    <property type="nucleotide sequence ID" value="NC_020541.1"/>
</dbReference>
<keyword evidence="1" id="KW-0472">Membrane</keyword>
<dbReference type="HOGENOM" id="CLU_2479916_0_0_6"/>
<dbReference type="OrthoDB" id="5958239at2"/>
<dbReference type="EMBL" id="CP003470">
    <property type="protein sequence ID" value="AGG88508.1"/>
    <property type="molecule type" value="Genomic_DNA"/>
</dbReference>